<accession>A0A075TSJ9</accession>
<evidence type="ECO:0000313" key="9">
    <source>
        <dbReference type="EMBL" id="AMN16371.1"/>
    </source>
</evidence>
<dbReference type="EMBL" id="KU738902">
    <property type="protein sequence ID" value="AMN16095.1"/>
    <property type="molecule type" value="Genomic_DNA"/>
</dbReference>
<dbReference type="Pfam" id="PF06856">
    <property type="entry name" value="AcMNPV_Orf17"/>
    <property type="match status" value="1"/>
</dbReference>
<dbReference type="InterPro" id="IPR009661">
    <property type="entry name" value="AcMNPV_Da18"/>
</dbReference>
<reference evidence="1" key="3">
    <citation type="submission" date="2016-08" db="EMBL/GenBank/DDBJ databases">
        <authorList>
            <person name="Seilhamer J.J."/>
        </authorList>
    </citation>
    <scope>NUCLEOTIDE SEQUENCE</scope>
    <source>
        <strain evidence="1">AC53</strain>
        <strain evidence="7">AC53T4.1</strain>
        <strain evidence="8">AC53T4.2</strain>
    </source>
</reference>
<gene>
    <name evidence="1" type="ORF">HaSNPV-AC53_131</name>
</gene>
<evidence type="ECO:0000313" key="5">
    <source>
        <dbReference type="EMBL" id="AMN15819.1"/>
    </source>
</evidence>
<organism evidence="1">
    <name type="scientific">Helicoverpa SNPV AC53</name>
    <dbReference type="NCBI Taxonomy" id="1569367"/>
    <lineage>
        <taxon>Viruses</taxon>
        <taxon>Viruses incertae sedis</taxon>
        <taxon>Naldaviricetes</taxon>
        <taxon>Lefavirales</taxon>
        <taxon>Baculoviridae</taxon>
        <taxon>Alphabaculovirus</taxon>
        <taxon>Alphabaculovirus helarmigerae</taxon>
    </lineage>
</organism>
<protein>
    <submittedName>
        <fullName evidence="1">ORF131</fullName>
    </submittedName>
</protein>
<dbReference type="EMBL" id="KU738899">
    <property type="protein sequence ID" value="AMN15681.1"/>
    <property type="molecule type" value="Genomic_DNA"/>
</dbReference>
<evidence type="ECO:0000313" key="8">
    <source>
        <dbReference type="EMBL" id="AMN16233.1"/>
    </source>
</evidence>
<evidence type="ECO:0000313" key="4">
    <source>
        <dbReference type="EMBL" id="AMN15681.1"/>
    </source>
</evidence>
<evidence type="ECO:0000313" key="7">
    <source>
        <dbReference type="EMBL" id="AMN16095.1"/>
    </source>
</evidence>
<dbReference type="EMBL" id="KU738898">
    <property type="protein sequence ID" value="AMN15543.1"/>
    <property type="molecule type" value="Genomic_DNA"/>
</dbReference>
<evidence type="ECO:0000313" key="6">
    <source>
        <dbReference type="EMBL" id="AMN15957.1"/>
    </source>
</evidence>
<dbReference type="EMBL" id="KU738897">
    <property type="protein sequence ID" value="AMN15405.1"/>
    <property type="molecule type" value="Genomic_DNA"/>
</dbReference>
<evidence type="ECO:0000313" key="1">
    <source>
        <dbReference type="EMBL" id="AIG63172.1"/>
    </source>
</evidence>
<reference evidence="1" key="1">
    <citation type="journal article" date="2015" name="Genome Announc.">
        <title>Complete Genome Sequences of Helicoverpa armigera Single Nucleopolyhedrovirus Strains AC53 and H25EA1 from Australia.</title>
        <authorList>
            <person name="Noune C."/>
            <person name="Hauxwell C."/>
        </authorList>
    </citation>
    <scope>NUCLEOTIDE SEQUENCE</scope>
    <source>
        <strain evidence="1">AC53</strain>
    </source>
</reference>
<dbReference type="EMBL" id="KJ909666">
    <property type="protein sequence ID" value="AIG63172.1"/>
    <property type="molecule type" value="Genomic_DNA"/>
</dbReference>
<sequence>MSSNETTTVLSPRLSIEPPFAITVYVDDNEVLAEEIILYPKSNYIVYKYRMNFDDRASNDEQIIFKRVNVRIDSGNCYVQGTFTDGRRHVAVVNAADKNSPITFDGFPDYDNDDSQTLPFVLRRLNQLKNTHKLTHAKDIARAMEQSSKLRVFVNEVALDNDTHSSKWYSRLWLKNSSSTTSKTDHRLYETQLIDDVMSFSDLVKSDKLLEAIDETTVPHVVVKNKPIHVWAPVECRTGKRLCCIDLVFENEGGLLLSKNKTTNSS</sequence>
<dbReference type="EMBL" id="KU738904">
    <property type="protein sequence ID" value="AMN16371.1"/>
    <property type="molecule type" value="Genomic_DNA"/>
</dbReference>
<evidence type="ECO:0000313" key="2">
    <source>
        <dbReference type="EMBL" id="AMN15405.1"/>
    </source>
</evidence>
<dbReference type="EMBL" id="KU738903">
    <property type="protein sequence ID" value="AMN16233.1"/>
    <property type="molecule type" value="Genomic_DNA"/>
</dbReference>
<reference evidence="2" key="2">
    <citation type="journal article" date="2016" name="Genome Announc.">
        <title>Complete Genome Sequences of Seven Helicoverpa armigera SNPV-AC53-Derived Strains.</title>
        <authorList>
            <person name="Noune C."/>
            <person name="Hauxwell C."/>
        </authorList>
    </citation>
    <scope>NUCLEOTIDE SEQUENCE</scope>
    <source>
        <strain evidence="2">AC53C3</strain>
        <strain evidence="3">AC53C5</strain>
        <strain evidence="4">AC53C6</strain>
        <strain evidence="5">AC53C9</strain>
        <strain evidence="6">AC53T2</strain>
        <strain evidence="9">AC53T5</strain>
    </source>
</reference>
<dbReference type="EMBL" id="KU738900">
    <property type="protein sequence ID" value="AMN15819.1"/>
    <property type="molecule type" value="Genomic_DNA"/>
</dbReference>
<name>A0A075TSJ9_9ABAC</name>
<proteinExistence type="predicted"/>
<evidence type="ECO:0000313" key="3">
    <source>
        <dbReference type="EMBL" id="AMN15543.1"/>
    </source>
</evidence>
<dbReference type="EMBL" id="KU738901">
    <property type="protein sequence ID" value="AMN15957.1"/>
    <property type="molecule type" value="Genomic_DNA"/>
</dbReference>